<dbReference type="EMBL" id="JACCKS010000024">
    <property type="protein sequence ID" value="NZA39723.1"/>
    <property type="molecule type" value="Genomic_DNA"/>
</dbReference>
<evidence type="ECO:0000259" key="2">
    <source>
        <dbReference type="Pfam" id="PF01571"/>
    </source>
</evidence>
<organism evidence="4 5">
    <name type="scientific">Eubacterium callanderi</name>
    <dbReference type="NCBI Taxonomy" id="53442"/>
    <lineage>
        <taxon>Bacteria</taxon>
        <taxon>Bacillati</taxon>
        <taxon>Bacillota</taxon>
        <taxon>Clostridia</taxon>
        <taxon>Eubacteriales</taxon>
        <taxon>Eubacteriaceae</taxon>
        <taxon>Eubacterium</taxon>
    </lineage>
</organism>
<keyword evidence="4" id="KW-0808">Transferase</keyword>
<feature type="binding site" evidence="1">
    <location>
        <position position="173"/>
    </location>
    <ligand>
        <name>substrate</name>
    </ligand>
</feature>
<dbReference type="InterPro" id="IPR013977">
    <property type="entry name" value="GcvT_C"/>
</dbReference>
<name>A0A853JR01_9FIRM</name>
<dbReference type="Gene3D" id="3.30.1360.120">
    <property type="entry name" value="Probable tRNA modification gtpase trme, domain 1"/>
    <property type="match status" value="1"/>
</dbReference>
<dbReference type="PANTHER" id="PTHR43757">
    <property type="entry name" value="AMINOMETHYLTRANSFERASE"/>
    <property type="match status" value="1"/>
</dbReference>
<dbReference type="PANTHER" id="PTHR43757:SF2">
    <property type="entry name" value="AMINOMETHYLTRANSFERASE, MITOCHONDRIAL"/>
    <property type="match status" value="1"/>
</dbReference>
<dbReference type="SUPFAM" id="SSF101790">
    <property type="entry name" value="Aminomethyltransferase beta-barrel domain"/>
    <property type="match status" value="1"/>
</dbReference>
<proteinExistence type="predicted"/>
<dbReference type="GO" id="GO:0016740">
    <property type="term" value="F:transferase activity"/>
    <property type="evidence" value="ECO:0007669"/>
    <property type="project" value="UniProtKB-KW"/>
</dbReference>
<dbReference type="InterPro" id="IPR006222">
    <property type="entry name" value="GCVT_N"/>
</dbReference>
<evidence type="ECO:0000313" key="4">
    <source>
        <dbReference type="EMBL" id="NZA39723.1"/>
    </source>
</evidence>
<comment type="caution">
    <text evidence="4">The sequence shown here is derived from an EMBL/GenBank/DDBJ whole genome shotgun (WGS) entry which is preliminary data.</text>
</comment>
<dbReference type="SUPFAM" id="SSF103025">
    <property type="entry name" value="Folate-binding domain"/>
    <property type="match status" value="1"/>
</dbReference>
<dbReference type="Pfam" id="PF08669">
    <property type="entry name" value="GCV_T_C"/>
    <property type="match status" value="1"/>
</dbReference>
<dbReference type="InterPro" id="IPR028896">
    <property type="entry name" value="GcvT/YgfZ/DmdA"/>
</dbReference>
<evidence type="ECO:0000313" key="5">
    <source>
        <dbReference type="Proteomes" id="UP000586254"/>
    </source>
</evidence>
<dbReference type="Pfam" id="PF01571">
    <property type="entry name" value="GCV_T"/>
    <property type="match status" value="1"/>
</dbReference>
<dbReference type="Proteomes" id="UP000586254">
    <property type="component" value="Unassembled WGS sequence"/>
</dbReference>
<accession>A0A853JR01</accession>
<dbReference type="PIRSF" id="PIRSF006487">
    <property type="entry name" value="GcvT"/>
    <property type="match status" value="1"/>
</dbReference>
<gene>
    <name evidence="4" type="ORF">H0N91_16695</name>
</gene>
<dbReference type="InterPro" id="IPR027266">
    <property type="entry name" value="TrmE/GcvT-like"/>
</dbReference>
<dbReference type="AlphaFoldDB" id="A0A853JR01"/>
<evidence type="ECO:0000259" key="3">
    <source>
        <dbReference type="Pfam" id="PF08669"/>
    </source>
</evidence>
<feature type="domain" description="GCVT N-terminal" evidence="2">
    <location>
        <begin position="9"/>
        <end position="239"/>
    </location>
</feature>
<evidence type="ECO:0000256" key="1">
    <source>
        <dbReference type="PIRSR" id="PIRSR006487-1"/>
    </source>
</evidence>
<sequence>MEEKPMRKNETNVRKEHEAIRNSVGYYDFTHQLLEVKGPDAQAFLNKMLVASIGKMEIGEAKYTTMLNDDGIIIDDVIVFRVEKEVLWISTLYIDALIAWFDAHKENAKVEYRDITEKTTMYAVQGPDSRAVLNDFLKDNIDSMKYFTIENNMVGDIPVKIARNGYTGELGFEIYCFPEDKTFIEEKLADSGKQFDIKKITTDVIITSLPREKGFVLMSDLAGTNPLEADFGWTVDWNKDFVGKSALEKVKANGAKRKLIGFTVEDDAAQVKPGADVKVGGIVAGKVTMFTYGYTVEKNIGFALVDVDKAKIGDAAVVGDGIDAVLSERVFYDPENRRVRGK</sequence>
<reference evidence="4 5" key="1">
    <citation type="submission" date="2020-07" db="EMBL/GenBank/DDBJ databases">
        <title>Organ Donor 1.</title>
        <authorList>
            <person name="Marsh A.J."/>
            <person name="Azcarate-Peril M.A."/>
        </authorList>
    </citation>
    <scope>NUCLEOTIDE SEQUENCE [LARGE SCALE GENOMIC DNA]</scope>
    <source>
        <strain evidence="4 5">AMC0717</strain>
    </source>
</reference>
<protein>
    <submittedName>
        <fullName evidence="4">Aminomethyl transferase family protein</fullName>
    </submittedName>
</protein>
<feature type="domain" description="Aminomethyltransferase C-terminal" evidence="3">
    <location>
        <begin position="257"/>
        <end position="333"/>
    </location>
</feature>
<dbReference type="InterPro" id="IPR029043">
    <property type="entry name" value="GcvT/YgfZ_C"/>
</dbReference>